<sequence>MVNQWLIQEGFIVKKLEAPPEVKISWGLDVNTPPPFQVNFKVFKTSDKPDRLIILIGVMISQEHRKFLTSMRQDEILRFMSRLTRIVLTACSECQLTVQPNILDPQSLSVAIVLFDEEVRSQGKHLLIRGIMRILNTYSIIVSLFNESYPVVPQQATQKHTQMYA</sequence>
<dbReference type="EMBL" id="DRYK01000044">
    <property type="protein sequence ID" value="HHP67795.1"/>
    <property type="molecule type" value="Genomic_DNA"/>
</dbReference>
<dbReference type="Gene3D" id="3.30.1460.10">
    <property type="match status" value="1"/>
</dbReference>
<comment type="caution">
    <text evidence="1">The sequence shown here is derived from an EMBL/GenBank/DDBJ whole genome shotgun (WGS) entry which is preliminary data.</text>
</comment>
<reference evidence="1" key="1">
    <citation type="journal article" date="2020" name="mSystems">
        <title>Genome- and Community-Level Interaction Insights into Carbon Utilization and Element Cycling Functions of Hydrothermarchaeota in Hydrothermal Sediment.</title>
        <authorList>
            <person name="Zhou Z."/>
            <person name="Liu Y."/>
            <person name="Xu W."/>
            <person name="Pan J."/>
            <person name="Luo Z.H."/>
            <person name="Li M."/>
        </authorList>
    </citation>
    <scope>NUCLEOTIDE SEQUENCE [LARGE SCALE GENOMIC DNA]</scope>
    <source>
        <strain evidence="1">SpSt-110</strain>
    </source>
</reference>
<evidence type="ECO:0000313" key="1">
    <source>
        <dbReference type="EMBL" id="HHP67795.1"/>
    </source>
</evidence>
<accession>A0A7J3XZ11</accession>
<dbReference type="AlphaFoldDB" id="A0A7J3XZ11"/>
<proteinExistence type="predicted"/>
<dbReference type="InterPro" id="IPR018747">
    <property type="entry name" value="DUF2299"/>
</dbReference>
<dbReference type="Pfam" id="PF10061">
    <property type="entry name" value="DUF2299"/>
    <property type="match status" value="1"/>
</dbReference>
<protein>
    <submittedName>
        <fullName evidence="1">DUF2299 domain-containing protein</fullName>
    </submittedName>
</protein>
<name>A0A7J3XZ11_9CREN</name>
<gene>
    <name evidence="1" type="ORF">ENM60_03255</name>
</gene>
<organism evidence="1">
    <name type="scientific">Thermogladius calderae</name>
    <dbReference type="NCBI Taxonomy" id="1200300"/>
    <lineage>
        <taxon>Archaea</taxon>
        <taxon>Thermoproteota</taxon>
        <taxon>Thermoprotei</taxon>
        <taxon>Desulfurococcales</taxon>
        <taxon>Desulfurococcaceae</taxon>
        <taxon>Thermogladius</taxon>
    </lineage>
</organism>